<gene>
    <name evidence="1" type="ORF">V2W30_12540</name>
</gene>
<evidence type="ECO:0000313" key="2">
    <source>
        <dbReference type="Proteomes" id="UP001432251"/>
    </source>
</evidence>
<accession>A0ACD5AA52</accession>
<evidence type="ECO:0000313" key="1">
    <source>
        <dbReference type="EMBL" id="WWQ64088.1"/>
    </source>
</evidence>
<dbReference type="Proteomes" id="UP001432251">
    <property type="component" value="Chromosome"/>
</dbReference>
<dbReference type="EMBL" id="CP146022">
    <property type="protein sequence ID" value="WWQ64088.1"/>
    <property type="molecule type" value="Genomic_DNA"/>
</dbReference>
<organism evidence="1 2">
    <name type="scientific">Streptomyces citrinus</name>
    <dbReference type="NCBI Taxonomy" id="3118173"/>
    <lineage>
        <taxon>Bacteria</taxon>
        <taxon>Bacillati</taxon>
        <taxon>Actinomycetota</taxon>
        <taxon>Actinomycetes</taxon>
        <taxon>Kitasatosporales</taxon>
        <taxon>Streptomycetaceae</taxon>
        <taxon>Streptomyces</taxon>
    </lineage>
</organism>
<protein>
    <submittedName>
        <fullName evidence="1">Glycoside hydrolase family 3 C-terminal domain-containing protein</fullName>
    </submittedName>
</protein>
<name>A0ACD5AA52_9ACTN</name>
<proteinExistence type="predicted"/>
<reference evidence="1" key="1">
    <citation type="journal article" date="2025" name="Int. J. Syst. Evol. Microbiol.">
        <title>Streptomyces citrinus sp. nov., with yellow diffusible pigment.</title>
        <authorList>
            <person name="He Y."/>
            <person name="Yang E."/>
            <person name="Xu J."/>
            <person name="Sun Y."/>
            <person name="Sun L."/>
        </authorList>
    </citation>
    <scope>NUCLEOTIDE SEQUENCE</scope>
    <source>
        <strain evidence="1">Q6</strain>
    </source>
</reference>
<keyword evidence="2" id="KW-1185">Reference proteome</keyword>
<sequence length="817" mass="86923">MANQANRTDQVDGERARAREAVVEAALGKLDLDTKARLLAGQDMWSLPEIPEIGLASLVMSDGPIGVRGVRWTADDPSIALPSPTALAATWDPELARRAGELLAQEARRKGVHVLLAPTVNLHRSPLGGRHFEAYSEDPYLTGAIGTGYVRGVQSGGVGTTVKHFVANDAETDRFTVNNLLSERVLRELYLAPFEAIVANAHPWGIMTAYNTVNGTTMTEHRYLVNEVLRGEWGFDGFNVSDWMAARSTTGDLKGGLDVAMPGPQTVYGPALAAAVRAGEAEESEVDDAVRNVLRLAARVGILDGAEPVVTEVPAEIDGEALAREIARRAFVLVRNSGVLPLRSDTRIALIGAAARDARVLGGGSATVFPSRIVSPLDGLSAAATSLTYAVGADPSDELGPADKGFELRAVCRDADGTVIGEGSLPSGQLQWMGDDLPDGVTHEALHSIEITGTFTPRESGDHAFGTRGLGAFTLTVDGTVLYDGVQPMGDESDPFEAFFGAPLERGKVALTEGVPVEVSLLHPLDKSLAMPLPAVMFTFTHLGPRRDEDALIAEAVEAARDAEVAVVVVATTERVESEGFDRTDLRLPGRQDDVVRAVAAANPNTVVVVNSGSPVELPWRDDVAAVLLSWFPGQEGGDALADVLFGAEEPGGRLPTTWGSLTDAPVTQVTPTDGELAYTEGVFIGYRAWDKAGATPAYPFGHGLGYTDWTYESIEVTGTTATIRVRNTGERPGREVVQLYLSPTEPDAARPERWLAGFAGVGAAPGESVEAVVELPRRAFEIWDEHTRSWSHQAGSYELSAGRSLTDHRVSTTLTV</sequence>
<keyword evidence="1" id="KW-0378">Hydrolase</keyword>